<feature type="compositionally biased region" description="Polar residues" evidence="5">
    <location>
        <begin position="11"/>
        <end position="20"/>
    </location>
</feature>
<evidence type="ECO:0000256" key="4">
    <source>
        <dbReference type="ARBA" id="ARBA00023136"/>
    </source>
</evidence>
<keyword evidence="3" id="KW-1133">Transmembrane helix</keyword>
<evidence type="ECO:0000256" key="1">
    <source>
        <dbReference type="ARBA" id="ARBA00004141"/>
    </source>
</evidence>
<accession>A0ABU6SLD1</accession>
<reference evidence="6 7" key="1">
    <citation type="journal article" date="2023" name="Plants (Basel)">
        <title>Bridging the Gap: Combining Genomics and Transcriptomics Approaches to Understand Stylosanthes scabra, an Orphan Legume from the Brazilian Caatinga.</title>
        <authorList>
            <person name="Ferreira-Neto J.R.C."/>
            <person name="da Silva M.D."/>
            <person name="Binneck E."/>
            <person name="de Melo N.F."/>
            <person name="da Silva R.H."/>
            <person name="de Melo A.L.T.M."/>
            <person name="Pandolfi V."/>
            <person name="Bustamante F.O."/>
            <person name="Brasileiro-Vidal A.C."/>
            <person name="Benko-Iseppon A.M."/>
        </authorList>
    </citation>
    <scope>NUCLEOTIDE SEQUENCE [LARGE SCALE GENOMIC DNA]</scope>
    <source>
        <tissue evidence="6">Leaves</tissue>
    </source>
</reference>
<comment type="caution">
    <text evidence="6">The sequence shown here is derived from an EMBL/GenBank/DDBJ whole genome shotgun (WGS) entry which is preliminary data.</text>
</comment>
<keyword evidence="2" id="KW-0812">Transmembrane</keyword>
<gene>
    <name evidence="6" type="ORF">PIB30_062912</name>
</gene>
<keyword evidence="7" id="KW-1185">Reference proteome</keyword>
<dbReference type="InterPro" id="IPR045238">
    <property type="entry name" value="Tim23-like"/>
</dbReference>
<dbReference type="PANTHER" id="PTHR15371">
    <property type="entry name" value="TIM23"/>
    <property type="match status" value="1"/>
</dbReference>
<evidence type="ECO:0000256" key="5">
    <source>
        <dbReference type="SAM" id="MobiDB-lite"/>
    </source>
</evidence>
<dbReference type="EMBL" id="JASCZI010061006">
    <property type="protein sequence ID" value="MED6137207.1"/>
    <property type="molecule type" value="Genomic_DNA"/>
</dbReference>
<evidence type="ECO:0000256" key="3">
    <source>
        <dbReference type="ARBA" id="ARBA00022989"/>
    </source>
</evidence>
<sequence length="105" mass="10922">MPKVRKILDTSDPSQPNPQLGGQRGRKFGNSLGTLGLIFSVTESAIQSFTDRDNMVNSVTARLVIGALYKAAAGPRSVAIAGVLGGIAAAVTVAGKQALRRYVPI</sequence>
<protein>
    <submittedName>
        <fullName evidence="6">Uncharacterized protein</fullName>
    </submittedName>
</protein>
<dbReference type="Pfam" id="PF02466">
    <property type="entry name" value="Tim17"/>
    <property type="match status" value="1"/>
</dbReference>
<feature type="region of interest" description="Disordered" evidence="5">
    <location>
        <begin position="1"/>
        <end position="25"/>
    </location>
</feature>
<name>A0ABU6SLD1_9FABA</name>
<keyword evidence="4" id="KW-0472">Membrane</keyword>
<dbReference type="Proteomes" id="UP001341840">
    <property type="component" value="Unassembled WGS sequence"/>
</dbReference>
<organism evidence="6 7">
    <name type="scientific">Stylosanthes scabra</name>
    <dbReference type="NCBI Taxonomy" id="79078"/>
    <lineage>
        <taxon>Eukaryota</taxon>
        <taxon>Viridiplantae</taxon>
        <taxon>Streptophyta</taxon>
        <taxon>Embryophyta</taxon>
        <taxon>Tracheophyta</taxon>
        <taxon>Spermatophyta</taxon>
        <taxon>Magnoliopsida</taxon>
        <taxon>eudicotyledons</taxon>
        <taxon>Gunneridae</taxon>
        <taxon>Pentapetalae</taxon>
        <taxon>rosids</taxon>
        <taxon>fabids</taxon>
        <taxon>Fabales</taxon>
        <taxon>Fabaceae</taxon>
        <taxon>Papilionoideae</taxon>
        <taxon>50 kb inversion clade</taxon>
        <taxon>dalbergioids sensu lato</taxon>
        <taxon>Dalbergieae</taxon>
        <taxon>Pterocarpus clade</taxon>
        <taxon>Stylosanthes</taxon>
    </lineage>
</organism>
<dbReference type="PANTHER" id="PTHR15371:SF24">
    <property type="entry name" value="MITOCHONDRIAL IMPORT INNER MEMBRANE TRANSLOCASE SUBUNIT TIM23-3"/>
    <property type="match status" value="1"/>
</dbReference>
<evidence type="ECO:0000256" key="2">
    <source>
        <dbReference type="ARBA" id="ARBA00022692"/>
    </source>
</evidence>
<comment type="subcellular location">
    <subcellularLocation>
        <location evidence="1">Membrane</location>
        <topology evidence="1">Multi-pass membrane protein</topology>
    </subcellularLocation>
</comment>
<evidence type="ECO:0000313" key="7">
    <source>
        <dbReference type="Proteomes" id="UP001341840"/>
    </source>
</evidence>
<proteinExistence type="predicted"/>
<evidence type="ECO:0000313" key="6">
    <source>
        <dbReference type="EMBL" id="MED6137207.1"/>
    </source>
</evidence>